<evidence type="ECO:0000313" key="1">
    <source>
        <dbReference type="EMBL" id="ARD70333.1"/>
    </source>
</evidence>
<gene>
    <name evidence="2" type="ORF">GNQ48_30220</name>
    <name evidence="3" type="ORF">GUL26_27360</name>
    <name evidence="4" type="ORF">L4V69_03065</name>
</gene>
<reference evidence="3" key="3">
    <citation type="submission" date="2020-01" db="EMBL/GenBank/DDBJ databases">
        <title>Bacteria Cultured from War Wounds Associated with the Conflict in Eastern Ukraine.</title>
        <authorList>
            <person name="Snesrud E."/>
            <person name="Galac M.R."/>
            <person name="Mc Gann P."/>
            <person name="Valentine K."/>
            <person name="Viacheslav K."/>
        </authorList>
    </citation>
    <scope>NUCLEOTIDE SEQUENCE</scope>
    <source>
        <strain evidence="3">VNMU148</strain>
    </source>
</reference>
<name>A0A1V0M613_PSEAI</name>
<dbReference type="Proteomes" id="UP001297540">
    <property type="component" value="Plasmid unnamed1"/>
</dbReference>
<protein>
    <submittedName>
        <fullName evidence="1">Uncharacterized protein</fullName>
    </submittedName>
</protein>
<reference evidence="1" key="1">
    <citation type="submission" date="2017-01" db="EMBL/GenBank/DDBJ databases">
        <title>Complete nucleotide sequence of an IncP-2 blaVIM-2-harboring megaplasmid from Pseudomonas aeruginosa.</title>
        <authorList>
            <person name="Botelho J."/>
            <person name="Grosso F."/>
            <person name="Mabrouk A."/>
            <person name="Peixe L."/>
        </authorList>
    </citation>
    <scope>NUCLEOTIDE SEQUENCE</scope>
    <source>
        <strain evidence="1">FFUP_PS_37</strain>
        <plasmid evidence="1">pJB37</plasmid>
    </source>
</reference>
<organism evidence="1">
    <name type="scientific">Pseudomonas aeruginosa</name>
    <dbReference type="NCBI Taxonomy" id="287"/>
    <lineage>
        <taxon>Bacteria</taxon>
        <taxon>Pseudomonadati</taxon>
        <taxon>Pseudomonadota</taxon>
        <taxon>Gammaproteobacteria</taxon>
        <taxon>Pseudomonadales</taxon>
        <taxon>Pseudomonadaceae</taxon>
        <taxon>Pseudomonas</taxon>
    </lineage>
</organism>
<keyword evidence="1" id="KW-0614">Plasmid</keyword>
<geneLocation type="plasmid" evidence="4 6">
    <name>unnamed1</name>
</geneLocation>
<reference evidence="4" key="5">
    <citation type="submission" date="2023-10" db="EMBL/GenBank/DDBJ databases">
        <title>Pathogen: clinical or host-associated sample.</title>
        <authorList>
            <person name="Hergert J."/>
            <person name="Casey R."/>
            <person name="Wagner J."/>
            <person name="Young E.L."/>
            <person name="Oakeson K.F."/>
        </authorList>
    </citation>
    <scope>NUCLEOTIDE SEQUENCE</scope>
    <source>
        <strain evidence="4">2021CK-01020</strain>
        <plasmid evidence="4">unnamed1</plasmid>
    </source>
</reference>
<dbReference type="RefSeq" id="WP_010792696.1">
    <property type="nucleotide sequence ID" value="NZ_BSAL01000001.1"/>
</dbReference>
<reference evidence="4" key="4">
    <citation type="submission" date="2023-06" db="EMBL/GenBank/DDBJ databases">
        <authorList>
            <consortium name="Clinical and Environmental Microbiology Branch: Whole genome sequencing antimicrobial resistance pathogens in the healthcare setting"/>
        </authorList>
    </citation>
    <scope>NUCLEOTIDE SEQUENCE</scope>
    <source>
        <strain evidence="4">2021CK-01020</strain>
        <plasmid evidence="4">unnamed1</plasmid>
    </source>
</reference>
<geneLocation type="plasmid" evidence="1">
    <name>pJB37</name>
</geneLocation>
<accession>A0A1V0M613</accession>
<sequence>MARITFMTDRVINGKKSYHVTKDGPCVATIYYVDKAALKENGGGLNRPHWVLKHLSGRVDRHPSLAEAKLDAAKI</sequence>
<reference evidence="2 5" key="2">
    <citation type="submission" date="2019-11" db="EMBL/GenBank/DDBJ databases">
        <title>Genomes of ocular Pseudomonas aeruginosa isolates.</title>
        <authorList>
            <person name="Khan M."/>
            <person name="Rice S.A."/>
            <person name="Willcox M.D.P."/>
            <person name="Stapleton F."/>
        </authorList>
    </citation>
    <scope>NUCLEOTIDE SEQUENCE [LARGE SCALE GENOMIC DNA]</scope>
    <source>
        <strain evidence="2 5">PA221</strain>
    </source>
</reference>
<dbReference type="EMBL" id="WXZT01000024">
    <property type="protein sequence ID" value="MZZ15988.1"/>
    <property type="molecule type" value="Genomic_DNA"/>
</dbReference>
<evidence type="ECO:0000313" key="3">
    <source>
        <dbReference type="EMBL" id="MZZ15988.1"/>
    </source>
</evidence>
<dbReference type="EMBL" id="KY494864">
    <property type="protein sequence ID" value="ARD70333.1"/>
    <property type="molecule type" value="Genomic_DNA"/>
</dbReference>
<dbReference type="Proteomes" id="UP000644192">
    <property type="component" value="Unassembled WGS sequence"/>
</dbReference>
<evidence type="ECO:0000313" key="6">
    <source>
        <dbReference type="Proteomes" id="UP001297540"/>
    </source>
</evidence>
<dbReference type="EMBL" id="CP136985">
    <property type="protein sequence ID" value="WOS74579.1"/>
    <property type="molecule type" value="Genomic_DNA"/>
</dbReference>
<dbReference type="AlphaFoldDB" id="A0A1V0M613"/>
<dbReference type="GeneID" id="93445038"/>
<dbReference type="Proteomes" id="UP000433532">
    <property type="component" value="Unassembled WGS sequence"/>
</dbReference>
<proteinExistence type="predicted"/>
<evidence type="ECO:0000313" key="4">
    <source>
        <dbReference type="EMBL" id="WOS74579.1"/>
    </source>
</evidence>
<evidence type="ECO:0000313" key="5">
    <source>
        <dbReference type="Proteomes" id="UP000433532"/>
    </source>
</evidence>
<dbReference type="EMBL" id="WOAD01000050">
    <property type="protein sequence ID" value="MUI39271.1"/>
    <property type="molecule type" value="Genomic_DNA"/>
</dbReference>
<evidence type="ECO:0000313" key="2">
    <source>
        <dbReference type="EMBL" id="MUI39271.1"/>
    </source>
</evidence>